<evidence type="ECO:0000313" key="3">
    <source>
        <dbReference type="Proteomes" id="UP000324767"/>
    </source>
</evidence>
<dbReference type="OrthoDB" id="18996at2759"/>
<organism evidence="2 3">
    <name type="scientific">Lasallia pustulata</name>
    <dbReference type="NCBI Taxonomy" id="136370"/>
    <lineage>
        <taxon>Eukaryota</taxon>
        <taxon>Fungi</taxon>
        <taxon>Dikarya</taxon>
        <taxon>Ascomycota</taxon>
        <taxon>Pezizomycotina</taxon>
        <taxon>Lecanoromycetes</taxon>
        <taxon>OSLEUM clade</taxon>
        <taxon>Umbilicariomycetidae</taxon>
        <taxon>Umbilicariales</taxon>
        <taxon>Umbilicariaceae</taxon>
        <taxon>Lasallia</taxon>
    </lineage>
</organism>
<reference evidence="2 3" key="1">
    <citation type="submission" date="2019-09" db="EMBL/GenBank/DDBJ databases">
        <title>The hologenome of the rock-dwelling lichen Lasallia pustulata.</title>
        <authorList>
            <person name="Greshake Tzovaras B."/>
            <person name="Segers F."/>
            <person name="Bicker A."/>
            <person name="Dal Grande F."/>
            <person name="Otte J."/>
            <person name="Hankeln T."/>
            <person name="Schmitt I."/>
            <person name="Ebersberger I."/>
        </authorList>
    </citation>
    <scope>NUCLEOTIDE SEQUENCE [LARGE SCALE GENOMIC DNA]</scope>
    <source>
        <strain evidence="2">A1-1</strain>
    </source>
</reference>
<feature type="domain" description="DUF427" evidence="1">
    <location>
        <begin position="29"/>
        <end position="72"/>
    </location>
</feature>
<dbReference type="EMBL" id="VXIT01000002">
    <property type="protein sequence ID" value="KAA6415068.1"/>
    <property type="molecule type" value="Genomic_DNA"/>
</dbReference>
<dbReference type="Gene3D" id="2.170.150.40">
    <property type="entry name" value="Domain of unknown function (DUF427)"/>
    <property type="match status" value="2"/>
</dbReference>
<gene>
    <name evidence="2" type="ORF">FRX48_01820</name>
</gene>
<dbReference type="InterPro" id="IPR007361">
    <property type="entry name" value="DUF427"/>
</dbReference>
<comment type="caution">
    <text evidence="2">The sequence shown here is derived from an EMBL/GenBank/DDBJ whole genome shotgun (WGS) entry which is preliminary data.</text>
</comment>
<accession>A0A5M8Q1M1</accession>
<protein>
    <recommendedName>
        <fullName evidence="1">DUF427 domain-containing protein</fullName>
    </recommendedName>
</protein>
<dbReference type="AlphaFoldDB" id="A0A5M8Q1M1"/>
<sequence length="236" mass="26582">MATEKGLTALARTLVANGPHKSEPSPKRVRVRFSQTWIADTTAAVYVWDHPHFPQYYLPLSAFPTPSILSKQKPITASSSTSEPIAHLCALTLPPHSTPSTTLVFCAGAGPLADLVRIPFSEADAWFEEDVEIYVHPKDPYKRVDTLPSRREVRVETAVDWSVLTPSETVTRCPYKGEANYYNVTIDGTEYKDAIWWYRYPTPESIAIAGRLCFYNEKVDIYLDGIKQERPKTKFG</sequence>
<dbReference type="PANTHER" id="PTHR34310:SF9">
    <property type="entry name" value="BLR5716 PROTEIN"/>
    <property type="match status" value="1"/>
</dbReference>
<feature type="domain" description="DUF427" evidence="1">
    <location>
        <begin position="157"/>
        <end position="217"/>
    </location>
</feature>
<dbReference type="Proteomes" id="UP000324767">
    <property type="component" value="Unassembled WGS sequence"/>
</dbReference>
<dbReference type="Pfam" id="PF04248">
    <property type="entry name" value="NTP_transf_9"/>
    <property type="match status" value="2"/>
</dbReference>
<proteinExistence type="predicted"/>
<name>A0A5M8Q1M1_9LECA</name>
<evidence type="ECO:0000259" key="1">
    <source>
        <dbReference type="Pfam" id="PF04248"/>
    </source>
</evidence>
<dbReference type="InterPro" id="IPR038694">
    <property type="entry name" value="DUF427_sf"/>
</dbReference>
<dbReference type="PANTHER" id="PTHR34310">
    <property type="entry name" value="DUF427 DOMAIN PROTEIN (AFU_ORTHOLOGUE AFUA_3G02220)"/>
    <property type="match status" value="1"/>
</dbReference>
<evidence type="ECO:0000313" key="2">
    <source>
        <dbReference type="EMBL" id="KAA6415068.1"/>
    </source>
</evidence>